<name>A0A075R5C0_BRELA</name>
<keyword evidence="3" id="KW-1185">Reference proteome</keyword>
<reference evidence="2 3" key="1">
    <citation type="journal article" date="2011" name="J. Bacteriol.">
        <title>Genome sequence of Brevibacillus laterosporus LMG 15441, a pathogen of invertebrates.</title>
        <authorList>
            <person name="Djukic M."/>
            <person name="Poehlein A."/>
            <person name="Thurmer A."/>
            <person name="Daniel R."/>
        </authorList>
    </citation>
    <scope>NUCLEOTIDE SEQUENCE [LARGE SCALE GENOMIC DNA]</scope>
    <source>
        <strain evidence="2 3">LMG 15441</strain>
    </source>
</reference>
<protein>
    <submittedName>
        <fullName evidence="2">Uncharacterized protein</fullName>
    </submittedName>
</protein>
<evidence type="ECO:0000313" key="3">
    <source>
        <dbReference type="Proteomes" id="UP000005850"/>
    </source>
</evidence>
<evidence type="ECO:0000256" key="1">
    <source>
        <dbReference type="SAM" id="SignalP"/>
    </source>
</evidence>
<dbReference type="KEGG" id="blr:BRLA_c020520"/>
<accession>A0A075R5C0</accession>
<organism evidence="2 3">
    <name type="scientific">Brevibacillus laterosporus LMG 15441</name>
    <dbReference type="NCBI Taxonomy" id="1042163"/>
    <lineage>
        <taxon>Bacteria</taxon>
        <taxon>Bacillati</taxon>
        <taxon>Bacillota</taxon>
        <taxon>Bacilli</taxon>
        <taxon>Bacillales</taxon>
        <taxon>Paenibacillaceae</taxon>
        <taxon>Brevibacillus</taxon>
    </lineage>
</organism>
<dbReference type="HOGENOM" id="CLU_1053113_0_0_9"/>
<gene>
    <name evidence="2" type="ORF">BRLA_c020520</name>
</gene>
<dbReference type="EMBL" id="CP007806">
    <property type="protein sequence ID" value="AIG26373.1"/>
    <property type="molecule type" value="Genomic_DNA"/>
</dbReference>
<dbReference type="Proteomes" id="UP000005850">
    <property type="component" value="Chromosome"/>
</dbReference>
<dbReference type="AlphaFoldDB" id="A0A075R5C0"/>
<feature type="signal peptide" evidence="1">
    <location>
        <begin position="1"/>
        <end position="22"/>
    </location>
</feature>
<dbReference type="RefSeq" id="WP_003337227.1">
    <property type="nucleotide sequence ID" value="NZ_CP007806.1"/>
</dbReference>
<dbReference type="eggNOG" id="COG0797">
    <property type="taxonomic scope" value="Bacteria"/>
</dbReference>
<keyword evidence="1" id="KW-0732">Signal</keyword>
<sequence length="262" mass="28786">MKKMSLAAIGLVSLLSTSSVFAWDGTATSIASKDKLTVEDLPEKMPGKTVLAFSNGTFTVKEEAKPSQVKALSANEEYSVEILEKMQHSEIVTDEELAQLPVHPEIAYNEIEPQEGMLAYYNAEGDLYKVTLDGVNVLAAWAKGPATPGTYGPWGAHKNKIIATATDVEGTGRVTNFTDAIGDHDNRLKKYDAATKGVYDNPKSNTSIRVRNFNNDRIVYVYKNDIGALPDAVLDVWQPTLADFGEKVSDYTSFPGRYYYVK</sequence>
<feature type="chain" id="PRO_5001709190" evidence="1">
    <location>
        <begin position="23"/>
        <end position="262"/>
    </location>
</feature>
<evidence type="ECO:0000313" key="2">
    <source>
        <dbReference type="EMBL" id="AIG26373.1"/>
    </source>
</evidence>
<proteinExistence type="predicted"/>
<dbReference type="STRING" id="1042163.BRLA_c020520"/>